<evidence type="ECO:0000313" key="4">
    <source>
        <dbReference type="Proteomes" id="UP000011666"/>
    </source>
</evidence>
<dbReference type="InterPro" id="IPR000086">
    <property type="entry name" value="NUDIX_hydrolase_dom"/>
</dbReference>
<dbReference type="PANTHER" id="PTHR43736:SF1">
    <property type="entry name" value="DIHYDRONEOPTERIN TRIPHOSPHATE DIPHOSPHATASE"/>
    <property type="match status" value="1"/>
</dbReference>
<keyword evidence="4" id="KW-1185">Reference proteome</keyword>
<dbReference type="eggNOG" id="COG1051">
    <property type="taxonomic scope" value="Bacteria"/>
</dbReference>
<comment type="similarity">
    <text evidence="1">Belongs to the Nudix hydrolase family.</text>
</comment>
<reference evidence="3 4" key="1">
    <citation type="submission" date="2013-01" db="EMBL/GenBank/DDBJ databases">
        <title>Whole genome shotgun sequence of Gordonia soli NBRC 108243.</title>
        <authorList>
            <person name="Isaki-Nakamura S."/>
            <person name="Hosoyama A."/>
            <person name="Tsuchikane K."/>
            <person name="Ando Y."/>
            <person name="Baba S."/>
            <person name="Ohji S."/>
            <person name="Hamada M."/>
            <person name="Tamura T."/>
            <person name="Yamazoe A."/>
            <person name="Yamazaki S."/>
            <person name="Fujita N."/>
        </authorList>
    </citation>
    <scope>NUCLEOTIDE SEQUENCE [LARGE SCALE GENOMIC DNA]</scope>
    <source>
        <strain evidence="3 4">NBRC 108243</strain>
    </source>
</reference>
<organism evidence="3 4">
    <name type="scientific">Gordonia soli NBRC 108243</name>
    <dbReference type="NCBI Taxonomy" id="1223545"/>
    <lineage>
        <taxon>Bacteria</taxon>
        <taxon>Bacillati</taxon>
        <taxon>Actinomycetota</taxon>
        <taxon>Actinomycetes</taxon>
        <taxon>Mycobacteriales</taxon>
        <taxon>Gordoniaceae</taxon>
        <taxon>Gordonia</taxon>
    </lineage>
</organism>
<accession>M0QIA0</accession>
<protein>
    <recommendedName>
        <fullName evidence="2">Nudix hydrolase domain-containing protein</fullName>
    </recommendedName>
</protein>
<dbReference type="OrthoDB" id="9764897at2"/>
<dbReference type="Proteomes" id="UP000011666">
    <property type="component" value="Unassembled WGS sequence"/>
</dbReference>
<dbReference type="PANTHER" id="PTHR43736">
    <property type="entry name" value="ADP-RIBOSE PYROPHOSPHATASE"/>
    <property type="match status" value="1"/>
</dbReference>
<dbReference type="Pfam" id="PF00293">
    <property type="entry name" value="NUDIX"/>
    <property type="match status" value="1"/>
</dbReference>
<evidence type="ECO:0000256" key="1">
    <source>
        <dbReference type="ARBA" id="ARBA00005582"/>
    </source>
</evidence>
<gene>
    <name evidence="3" type="ORF">GS4_14_01040</name>
</gene>
<dbReference type="CDD" id="cd03674">
    <property type="entry name" value="NUDIX_Hydrolase"/>
    <property type="match status" value="1"/>
</dbReference>
<dbReference type="Gene3D" id="3.90.79.10">
    <property type="entry name" value="Nucleoside Triphosphate Pyrophosphohydrolase"/>
    <property type="match status" value="1"/>
</dbReference>
<feature type="domain" description="Nudix hydrolase" evidence="2">
    <location>
        <begin position="48"/>
        <end position="183"/>
    </location>
</feature>
<dbReference type="SUPFAM" id="SSF55811">
    <property type="entry name" value="Nudix"/>
    <property type="match status" value="1"/>
</dbReference>
<name>M0QIA0_9ACTN</name>
<evidence type="ECO:0000259" key="2">
    <source>
        <dbReference type="PROSITE" id="PS51462"/>
    </source>
</evidence>
<dbReference type="EMBL" id="BANX01000014">
    <property type="protein sequence ID" value="GAC68273.1"/>
    <property type="molecule type" value="Genomic_DNA"/>
</dbReference>
<dbReference type="AlphaFoldDB" id="M0QIA0"/>
<sequence length="189" mass="21181">MDLGALLNRIVSRLRPHDELEQAHMEDVAAWIRSTGDLVRRERPATPPKHLVAYIVAIDPFDGSTLLGQHRKAGLWLPTGGHVEPGERPRDAAVREIVEELAIDPELASRCVAADPVFITVTSVDSVGAHVDVSLWYTIELNRGIEVTHDPSEFDSVRWWPVDEILAESATRFDRHFRRFLAKVDHAAS</sequence>
<dbReference type="RefSeq" id="WP_007620277.1">
    <property type="nucleotide sequence ID" value="NZ_BANX01000014.1"/>
</dbReference>
<comment type="caution">
    <text evidence="3">The sequence shown here is derived from an EMBL/GenBank/DDBJ whole genome shotgun (WGS) entry which is preliminary data.</text>
</comment>
<proteinExistence type="inferred from homology"/>
<dbReference type="PROSITE" id="PS51462">
    <property type="entry name" value="NUDIX"/>
    <property type="match status" value="1"/>
</dbReference>
<evidence type="ECO:0000313" key="3">
    <source>
        <dbReference type="EMBL" id="GAC68273.1"/>
    </source>
</evidence>
<dbReference type="InterPro" id="IPR015797">
    <property type="entry name" value="NUDIX_hydrolase-like_dom_sf"/>
</dbReference>
<dbReference type="STRING" id="1223545.GS4_14_01040"/>